<accession>A0A2U1PKG8</accession>
<comment type="caution">
    <text evidence="1">The sequence shown here is derived from an EMBL/GenBank/DDBJ whole genome shotgun (WGS) entry which is preliminary data.</text>
</comment>
<dbReference type="STRING" id="35608.A0A2U1PKG8"/>
<name>A0A2U1PKG8_ARTAN</name>
<reference evidence="1 2" key="1">
    <citation type="journal article" date="2018" name="Mol. Plant">
        <title>The genome of Artemisia annua provides insight into the evolution of Asteraceae family and artemisinin biosynthesis.</title>
        <authorList>
            <person name="Shen Q."/>
            <person name="Zhang L."/>
            <person name="Liao Z."/>
            <person name="Wang S."/>
            <person name="Yan T."/>
            <person name="Shi P."/>
            <person name="Liu M."/>
            <person name="Fu X."/>
            <person name="Pan Q."/>
            <person name="Wang Y."/>
            <person name="Lv Z."/>
            <person name="Lu X."/>
            <person name="Zhang F."/>
            <person name="Jiang W."/>
            <person name="Ma Y."/>
            <person name="Chen M."/>
            <person name="Hao X."/>
            <person name="Li L."/>
            <person name="Tang Y."/>
            <person name="Lv G."/>
            <person name="Zhou Y."/>
            <person name="Sun X."/>
            <person name="Brodelius P.E."/>
            <person name="Rose J.K.C."/>
            <person name="Tang K."/>
        </authorList>
    </citation>
    <scope>NUCLEOTIDE SEQUENCE [LARGE SCALE GENOMIC DNA]</scope>
    <source>
        <strain evidence="2">cv. Huhao1</strain>
        <tissue evidence="1">Leaf</tissue>
    </source>
</reference>
<dbReference type="OrthoDB" id="1928976at2759"/>
<gene>
    <name evidence="1" type="ORF">CTI12_AA141090</name>
</gene>
<organism evidence="1 2">
    <name type="scientific">Artemisia annua</name>
    <name type="common">Sweet wormwood</name>
    <dbReference type="NCBI Taxonomy" id="35608"/>
    <lineage>
        <taxon>Eukaryota</taxon>
        <taxon>Viridiplantae</taxon>
        <taxon>Streptophyta</taxon>
        <taxon>Embryophyta</taxon>
        <taxon>Tracheophyta</taxon>
        <taxon>Spermatophyta</taxon>
        <taxon>Magnoliopsida</taxon>
        <taxon>eudicotyledons</taxon>
        <taxon>Gunneridae</taxon>
        <taxon>Pentapetalae</taxon>
        <taxon>asterids</taxon>
        <taxon>campanulids</taxon>
        <taxon>Asterales</taxon>
        <taxon>Asteraceae</taxon>
        <taxon>Asteroideae</taxon>
        <taxon>Anthemideae</taxon>
        <taxon>Artemisiinae</taxon>
        <taxon>Artemisia</taxon>
    </lineage>
</organism>
<evidence type="ECO:0008006" key="3">
    <source>
        <dbReference type="Google" id="ProtNLM"/>
    </source>
</evidence>
<proteinExistence type="predicted"/>
<sequence>MARYRFRDGNPTDTRDVIVEECGNEHRHNPIKRISELHPSFMALQYPLLFPYGEDGFRLCIPLNVPTTAKRKYVSLREYYCFRLQNRIAEGKTLHKAGCLFHTYCVDAYGAVLDHDLDWDKRNQYTIRAELNNGFHDRVANGETNAESIGRTIEEYLSCRYISASESCWKLFGYEMHYRSIAVERLPFHEEGCNRVYFRDDDDVDDVIERNTEEWMPRKSGMSIGRIYYVSPSMGEKFYLRMLLNVIRGPRDWEEIRTVDEVVYPTYMATCRAWNLLGNDSEWIKAIRSASQWKLECFPYISEDVARNQRRLLQNEQVVFTDEEIRNYTLLELEKILNTTISR</sequence>
<dbReference type="EMBL" id="PKPP01001039">
    <property type="protein sequence ID" value="PWA86256.1"/>
    <property type="molecule type" value="Genomic_DNA"/>
</dbReference>
<dbReference type="AlphaFoldDB" id="A0A2U1PKG8"/>
<dbReference type="Proteomes" id="UP000245207">
    <property type="component" value="Unassembled WGS sequence"/>
</dbReference>
<dbReference type="PANTHER" id="PTHR45786:SF74">
    <property type="entry name" value="ATP-DEPENDENT DNA HELICASE"/>
    <property type="match status" value="1"/>
</dbReference>
<keyword evidence="2" id="KW-1185">Reference proteome</keyword>
<protein>
    <recommendedName>
        <fullName evidence="3">Helitron helicase-like domain-containing protein</fullName>
    </recommendedName>
</protein>
<evidence type="ECO:0000313" key="1">
    <source>
        <dbReference type="EMBL" id="PWA86256.1"/>
    </source>
</evidence>
<evidence type="ECO:0000313" key="2">
    <source>
        <dbReference type="Proteomes" id="UP000245207"/>
    </source>
</evidence>
<dbReference type="PANTHER" id="PTHR45786">
    <property type="entry name" value="DNA BINDING PROTEIN-LIKE"/>
    <property type="match status" value="1"/>
</dbReference>